<dbReference type="EMBL" id="FWFW01000010">
    <property type="protein sequence ID" value="SLN56562.1"/>
    <property type="molecule type" value="Genomic_DNA"/>
</dbReference>
<dbReference type="STRING" id="658057.SAMN04488032_11460"/>
<dbReference type="Gene3D" id="3.40.50.12500">
    <property type="match status" value="1"/>
</dbReference>
<dbReference type="GO" id="GO:0047661">
    <property type="term" value="F:amino-acid racemase activity"/>
    <property type="evidence" value="ECO:0007669"/>
    <property type="project" value="InterPro"/>
</dbReference>
<keyword evidence="3" id="KW-1185">Reference proteome</keyword>
<dbReference type="PANTHER" id="PTHR28047">
    <property type="entry name" value="PROTEIN DCG1"/>
    <property type="match status" value="1"/>
</dbReference>
<gene>
    <name evidence="2" type="ORF">PAM7971_02922</name>
</gene>
<dbReference type="OrthoDB" id="9791723at2"/>
<dbReference type="AlphaFoldDB" id="A0A1Y5T8S9"/>
<name>A0A1Y5T8S9_9RHOB</name>
<dbReference type="Pfam" id="PF01177">
    <property type="entry name" value="Asp_Glu_race"/>
    <property type="match status" value="1"/>
</dbReference>
<sequence>MKILVLNPNTSQGVTDKIAAVARRAAAADTELEFITAPYGVPYIATRTEALIAGQIALEVIAEREHEWDAVVLAAFGDPSLSALREIFSIPIIGLAEASMLMACPLGRNFSIVSFSTNLQAWYRECVEWHKMDNRLASIRMLDKPFNDVNAVQSDFEDMLVDLSLRAIQEDGAEVIITAGAPLAGLASRVRDRIPVPVIEGVAAAVGMAEAMCRQNPRAPETGAFKRPVAKESSGLSDTLTALLSNK</sequence>
<accession>A0A1Y5T8S9</accession>
<dbReference type="InterPro" id="IPR015942">
    <property type="entry name" value="Asp/Glu/hydantoin_racemase"/>
</dbReference>
<dbReference type="InterPro" id="IPR053714">
    <property type="entry name" value="Iso_Racemase_Enz_sf"/>
</dbReference>
<evidence type="ECO:0000313" key="2">
    <source>
        <dbReference type="EMBL" id="SLN56562.1"/>
    </source>
</evidence>
<dbReference type="InterPro" id="IPR052186">
    <property type="entry name" value="Hydantoin_racemase-like"/>
</dbReference>
<dbReference type="PANTHER" id="PTHR28047:SF5">
    <property type="entry name" value="PROTEIN DCG1"/>
    <property type="match status" value="1"/>
</dbReference>
<comment type="similarity">
    <text evidence="1">Belongs to the HyuE racemase family.</text>
</comment>
<dbReference type="Proteomes" id="UP000193307">
    <property type="component" value="Unassembled WGS sequence"/>
</dbReference>
<evidence type="ECO:0000256" key="1">
    <source>
        <dbReference type="ARBA" id="ARBA00038414"/>
    </source>
</evidence>
<reference evidence="2 3" key="1">
    <citation type="submission" date="2017-03" db="EMBL/GenBank/DDBJ databases">
        <authorList>
            <person name="Afonso C.L."/>
            <person name="Miller P.J."/>
            <person name="Scott M.A."/>
            <person name="Spackman E."/>
            <person name="Goraichik I."/>
            <person name="Dimitrov K.M."/>
            <person name="Suarez D.L."/>
            <person name="Swayne D.E."/>
        </authorList>
    </citation>
    <scope>NUCLEOTIDE SEQUENCE [LARGE SCALE GENOMIC DNA]</scope>
    <source>
        <strain evidence="2 3">CECT 7971</strain>
    </source>
</reference>
<dbReference type="RefSeq" id="WP_085850022.1">
    <property type="nucleotide sequence ID" value="NZ_FNZV01000014.1"/>
</dbReference>
<proteinExistence type="inferred from homology"/>
<organism evidence="2 3">
    <name type="scientific">Pacificibacter marinus</name>
    <dbReference type="NCBI Taxonomy" id="658057"/>
    <lineage>
        <taxon>Bacteria</taxon>
        <taxon>Pseudomonadati</taxon>
        <taxon>Pseudomonadota</taxon>
        <taxon>Alphaproteobacteria</taxon>
        <taxon>Rhodobacterales</taxon>
        <taxon>Roseobacteraceae</taxon>
        <taxon>Pacificibacter</taxon>
    </lineage>
</organism>
<protein>
    <submittedName>
        <fullName evidence="2">Asp/Glu/Hydantoin racemase</fullName>
    </submittedName>
</protein>
<evidence type="ECO:0000313" key="3">
    <source>
        <dbReference type="Proteomes" id="UP000193307"/>
    </source>
</evidence>